<dbReference type="AlphaFoldDB" id="A0A1I8MFX6"/>
<keyword evidence="6" id="KW-1185">Reference proteome</keyword>
<dbReference type="InterPro" id="IPR050357">
    <property type="entry name" value="Arrestin_domain-protein"/>
</dbReference>
<reference evidence="5" key="1">
    <citation type="submission" date="2020-05" db="UniProtKB">
        <authorList>
            <consortium name="EnsemblMetazoa"/>
        </authorList>
    </citation>
    <scope>IDENTIFICATION</scope>
    <source>
        <strain evidence="5">Aabys</strain>
    </source>
</reference>
<evidence type="ECO:0000256" key="1">
    <source>
        <dbReference type="ARBA" id="ARBA00005298"/>
    </source>
</evidence>
<evidence type="ECO:0000256" key="3">
    <source>
        <dbReference type="SAM" id="MobiDB-lite"/>
    </source>
</evidence>
<dbReference type="PANTHER" id="PTHR11188">
    <property type="entry name" value="ARRESTIN DOMAIN CONTAINING PROTEIN"/>
    <property type="match status" value="1"/>
</dbReference>
<dbReference type="InterPro" id="IPR011021">
    <property type="entry name" value="Arrestin-like_N"/>
</dbReference>
<dbReference type="Pfam" id="PF00339">
    <property type="entry name" value="Arrestin_N"/>
    <property type="match status" value="1"/>
</dbReference>
<dbReference type="InterPro" id="IPR011022">
    <property type="entry name" value="Arrestin_C-like"/>
</dbReference>
<dbReference type="Pfam" id="PF02752">
    <property type="entry name" value="Arrestin_C"/>
    <property type="match status" value="1"/>
</dbReference>
<dbReference type="SUPFAM" id="SSF81296">
    <property type="entry name" value="E set domains"/>
    <property type="match status" value="2"/>
</dbReference>
<sequence>MVVNCDIQFENNPQGCFFAGQVLTGKIVLSADKVKQVKAVVLKINGYAHTYWSEKGTDDKSTSYTGHIDYINSVTQLLSQSSSDTPVIIEPGVHSFNFACHIPTTCPSSFEGNRGHIRYIIQVDLVRPWKFDQTYTRGFTVLKIMNLNYDTPLLKMPVNNEMSKVFCCGPMKTDPLQIQIHLPQSGYVPGQLIPISIVATNDTKVQITEINVRLVMMVCLYSQRPIVKAVNDYMTVSKLKGDPVPILCKKQFNYLLPVPATPPTCFNLCQIIQVAYRIEVEAKMKGIFYPTQVIHIPVTIGNVPLMNVIQQQPMAAANGRTFTGDGDVDEVDNANSQPWAVNDSIPCPTFEEAVHMPQAQLADSEKHDYGEKTFAPKYPVFNIPSPSIKESQENGFLPPTETDPNKSTWL</sequence>
<dbReference type="EnsemblMetazoa" id="MDOA004490-RA">
    <property type="protein sequence ID" value="MDOA004490-PA"/>
    <property type="gene ID" value="MDOA004490"/>
</dbReference>
<evidence type="ECO:0000313" key="6">
    <source>
        <dbReference type="Proteomes" id="UP001652621"/>
    </source>
</evidence>
<evidence type="ECO:0000259" key="4">
    <source>
        <dbReference type="SMART" id="SM01017"/>
    </source>
</evidence>
<name>A0A1I8MFX6_MUSDO</name>
<feature type="domain" description="Arrestin C-terminal-like" evidence="4">
    <location>
        <begin position="172"/>
        <end position="305"/>
    </location>
</feature>
<comment type="similarity">
    <text evidence="1">Belongs to the arrestin family.</text>
</comment>
<feature type="region of interest" description="Disordered" evidence="3">
    <location>
        <begin position="389"/>
        <end position="410"/>
    </location>
</feature>
<dbReference type="PANTHER" id="PTHR11188:SF167">
    <property type="entry name" value="ARRESTIN C-TERMINAL-LIKE DOMAIN-CONTAINING PROTEIN-RELATED"/>
    <property type="match status" value="1"/>
</dbReference>
<dbReference type="KEGG" id="mde:101895990"/>
<reference evidence="7" key="2">
    <citation type="submission" date="2025-04" db="UniProtKB">
        <authorList>
            <consortium name="RefSeq"/>
        </authorList>
    </citation>
    <scope>IDENTIFICATION</scope>
    <source>
        <strain evidence="7">Aabys</strain>
    </source>
</reference>
<dbReference type="GO" id="GO:0005737">
    <property type="term" value="C:cytoplasm"/>
    <property type="evidence" value="ECO:0007669"/>
    <property type="project" value="TreeGrafter"/>
</dbReference>
<dbReference type="SMART" id="SM01017">
    <property type="entry name" value="Arrestin_C"/>
    <property type="match status" value="1"/>
</dbReference>
<protein>
    <submittedName>
        <fullName evidence="7">Arrestin domain-containing protein 17</fullName>
    </submittedName>
</protein>
<dbReference type="Gene3D" id="2.60.40.640">
    <property type="match status" value="2"/>
</dbReference>
<evidence type="ECO:0000256" key="2">
    <source>
        <dbReference type="ARBA" id="ARBA00022606"/>
    </source>
</evidence>
<dbReference type="Proteomes" id="UP001652621">
    <property type="component" value="Unplaced"/>
</dbReference>
<dbReference type="GO" id="GO:0015031">
    <property type="term" value="P:protein transport"/>
    <property type="evidence" value="ECO:0007669"/>
    <property type="project" value="TreeGrafter"/>
</dbReference>
<dbReference type="InterPro" id="IPR014752">
    <property type="entry name" value="Arrestin-like_C"/>
</dbReference>
<dbReference type="VEuPathDB" id="VectorBase:MDOMA2_011421"/>
<evidence type="ECO:0000313" key="7">
    <source>
        <dbReference type="RefSeq" id="XP_005176214.1"/>
    </source>
</evidence>
<dbReference type="InterPro" id="IPR014756">
    <property type="entry name" value="Ig_E-set"/>
</dbReference>
<dbReference type="eggNOG" id="KOG3780">
    <property type="taxonomic scope" value="Eukaryota"/>
</dbReference>
<dbReference type="OrthoDB" id="2333384at2759"/>
<keyword evidence="2" id="KW-0716">Sensory transduction</keyword>
<organism evidence="5">
    <name type="scientific">Musca domestica</name>
    <name type="common">House fly</name>
    <dbReference type="NCBI Taxonomy" id="7370"/>
    <lineage>
        <taxon>Eukaryota</taxon>
        <taxon>Metazoa</taxon>
        <taxon>Ecdysozoa</taxon>
        <taxon>Arthropoda</taxon>
        <taxon>Hexapoda</taxon>
        <taxon>Insecta</taxon>
        <taxon>Pterygota</taxon>
        <taxon>Neoptera</taxon>
        <taxon>Endopterygota</taxon>
        <taxon>Diptera</taxon>
        <taxon>Brachycera</taxon>
        <taxon>Muscomorpha</taxon>
        <taxon>Muscoidea</taxon>
        <taxon>Muscidae</taxon>
        <taxon>Musca</taxon>
    </lineage>
</organism>
<dbReference type="RefSeq" id="XP_005176214.1">
    <property type="nucleotide sequence ID" value="XM_005176157.3"/>
</dbReference>
<dbReference type="STRING" id="7370.A0A1I8MFX6"/>
<dbReference type="GeneID" id="101895990"/>
<dbReference type="VEuPathDB" id="VectorBase:MDOA004490"/>
<accession>A0A1I8MFX6</accession>
<gene>
    <name evidence="5" type="primary">101895990</name>
    <name evidence="7" type="synonym">LOC101895990</name>
</gene>
<proteinExistence type="inferred from homology"/>
<evidence type="ECO:0000313" key="5">
    <source>
        <dbReference type="EnsemblMetazoa" id="MDOA004490-PA"/>
    </source>
</evidence>